<name>A0A5J5F8B9_9PEZI</name>
<organism evidence="2 3">
    <name type="scientific">Sphaerosporella brunnea</name>
    <dbReference type="NCBI Taxonomy" id="1250544"/>
    <lineage>
        <taxon>Eukaryota</taxon>
        <taxon>Fungi</taxon>
        <taxon>Dikarya</taxon>
        <taxon>Ascomycota</taxon>
        <taxon>Pezizomycotina</taxon>
        <taxon>Pezizomycetes</taxon>
        <taxon>Pezizales</taxon>
        <taxon>Pyronemataceae</taxon>
        <taxon>Sphaerosporella</taxon>
    </lineage>
</organism>
<dbReference type="OrthoDB" id="5358018at2759"/>
<dbReference type="InterPro" id="IPR036397">
    <property type="entry name" value="RNaseH_sf"/>
</dbReference>
<evidence type="ECO:0000313" key="3">
    <source>
        <dbReference type="Proteomes" id="UP000326924"/>
    </source>
</evidence>
<dbReference type="EMBL" id="VXIS01000017">
    <property type="protein sequence ID" value="KAA8913099.1"/>
    <property type="molecule type" value="Genomic_DNA"/>
</dbReference>
<feature type="compositionally biased region" description="Basic and acidic residues" evidence="1">
    <location>
        <begin position="66"/>
        <end position="75"/>
    </location>
</feature>
<dbReference type="Gene3D" id="3.30.420.10">
    <property type="entry name" value="Ribonuclease H-like superfamily/Ribonuclease H"/>
    <property type="match status" value="1"/>
</dbReference>
<dbReference type="InParanoid" id="A0A5J5F8B9"/>
<dbReference type="GO" id="GO:0003676">
    <property type="term" value="F:nucleic acid binding"/>
    <property type="evidence" value="ECO:0007669"/>
    <property type="project" value="InterPro"/>
</dbReference>
<dbReference type="Proteomes" id="UP000326924">
    <property type="component" value="Unassembled WGS sequence"/>
</dbReference>
<evidence type="ECO:0000313" key="2">
    <source>
        <dbReference type="EMBL" id="KAA8913099.1"/>
    </source>
</evidence>
<comment type="caution">
    <text evidence="2">The sequence shown here is derived from an EMBL/GenBank/DDBJ whole genome shotgun (WGS) entry which is preliminary data.</text>
</comment>
<sequence>MRPQFPKPDKRKNVSGKTLTPCRRGAIIALRFFDRANPLTIRQIASAINVPKSTVQDVCAHAVKKQREQREKERMASAPVPAPDPVPAPALIPGITAEPEAASAEPAHNATDSVLEGIDGALDQLSIVDPEAAAAQAVAEPNAEPVAEPANTVVDVTELVHNATASEVPEKRLVAEEEVPLGELLAASKPGVPTGRPPKLTEVDKDELVAIVKRDWATRHMSLVEIKQTAGPRFENVSETIILAALHERGIKAYREDFKFILKAEDKLQRLVYCQERKDWLPDKEWARYGFTAKMSIEIGGTYGVSRVWREKGEQYEEDCRGATKKNRATVMVWGFIKWGCKGPFYIWSPETEAEQVEAREQIAKINQQIEEEENRLNAEWKKSREWAELREKELRIAREIRAAALASNTKAPVTTQSFRGKKHKLKRIVKGDGKGIDAWRYNKYVCRPILWPTCKRLLEEDPGRMKEVLQEEWDRITIEEINREISRLPKVMARCIADNGGNNFHR</sequence>
<keyword evidence="3" id="KW-1185">Reference proteome</keyword>
<evidence type="ECO:0000256" key="1">
    <source>
        <dbReference type="SAM" id="MobiDB-lite"/>
    </source>
</evidence>
<protein>
    <submittedName>
        <fullName evidence="2">Uncharacterized protein</fullName>
    </submittedName>
</protein>
<gene>
    <name evidence="2" type="ORF">FN846DRAFT_886784</name>
</gene>
<accession>A0A5J5F8B9</accession>
<feature type="region of interest" description="Disordered" evidence="1">
    <location>
        <begin position="66"/>
        <end position="86"/>
    </location>
</feature>
<reference evidence="2 3" key="1">
    <citation type="submission" date="2019-09" db="EMBL/GenBank/DDBJ databases">
        <title>Draft genome of the ectomycorrhizal ascomycete Sphaerosporella brunnea.</title>
        <authorList>
            <consortium name="DOE Joint Genome Institute"/>
            <person name="Benucci G.M."/>
            <person name="Marozzi G."/>
            <person name="Antonielli L."/>
            <person name="Sanchez S."/>
            <person name="Marco P."/>
            <person name="Wang X."/>
            <person name="Falini L.B."/>
            <person name="Barry K."/>
            <person name="Haridas S."/>
            <person name="Lipzen A."/>
            <person name="Labutti K."/>
            <person name="Grigoriev I.V."/>
            <person name="Murat C."/>
            <person name="Martin F."/>
            <person name="Albertini E."/>
            <person name="Donnini D."/>
            <person name="Bonito G."/>
        </authorList>
    </citation>
    <scope>NUCLEOTIDE SEQUENCE [LARGE SCALE GENOMIC DNA]</scope>
    <source>
        <strain evidence="2 3">Sb_GMNB300</strain>
    </source>
</reference>
<dbReference type="AlphaFoldDB" id="A0A5J5F8B9"/>
<proteinExistence type="predicted"/>